<dbReference type="OrthoDB" id="285952at2"/>
<dbReference type="PANTHER" id="PTHR34653:SF1">
    <property type="entry name" value="FLAGELLAR HOOK-BASAL BODY COMPLEX PROTEIN FLIE"/>
    <property type="match status" value="1"/>
</dbReference>
<proteinExistence type="inferred from homology"/>
<keyword evidence="7" id="KW-0966">Cell projection</keyword>
<evidence type="ECO:0000256" key="3">
    <source>
        <dbReference type="ARBA" id="ARBA00023143"/>
    </source>
</evidence>
<dbReference type="GO" id="GO:0071973">
    <property type="term" value="P:bacterial-type flagellum-dependent cell motility"/>
    <property type="evidence" value="ECO:0007669"/>
    <property type="project" value="InterPro"/>
</dbReference>
<feature type="region of interest" description="Disordered" evidence="6">
    <location>
        <begin position="1"/>
        <end position="26"/>
    </location>
</feature>
<dbReference type="Proteomes" id="UP000031130">
    <property type="component" value="Chromosome"/>
</dbReference>
<organism evidence="7 8">
    <name type="scientific">Campylobacter lari NCTC 11845</name>
    <dbReference type="NCBI Taxonomy" id="1388749"/>
    <lineage>
        <taxon>Bacteria</taxon>
        <taxon>Pseudomonadati</taxon>
        <taxon>Campylobacterota</taxon>
        <taxon>Epsilonproteobacteria</taxon>
        <taxon>Campylobacterales</taxon>
        <taxon>Campylobacteraceae</taxon>
        <taxon>Campylobacter</taxon>
    </lineage>
</organism>
<evidence type="ECO:0000256" key="1">
    <source>
        <dbReference type="ARBA" id="ARBA00004117"/>
    </source>
</evidence>
<dbReference type="NCBIfam" id="TIGR00205">
    <property type="entry name" value="fliE"/>
    <property type="match status" value="1"/>
</dbReference>
<feature type="compositionally biased region" description="Low complexity" evidence="6">
    <location>
        <begin position="1"/>
        <end position="22"/>
    </location>
</feature>
<evidence type="ECO:0000313" key="7">
    <source>
        <dbReference type="EMBL" id="AJD02112.1"/>
    </source>
</evidence>
<sequence>MNTINGINQFNNANNKNNNNNNTSIGDEFSSLLKNSINNLNKTQETAEAAMVDIATGEVKDLHQAAIAISKAESNMKFMLEVRNKAINAYKEISRTQI</sequence>
<evidence type="ECO:0000256" key="2">
    <source>
        <dbReference type="ARBA" id="ARBA00009272"/>
    </source>
</evidence>
<reference evidence="7 8" key="1">
    <citation type="journal article" date="2014" name="Genome Biol. Evol.">
        <title>Comparative Genomics of the Campylobacter lari Group.</title>
        <authorList>
            <person name="Miller W.G."/>
            <person name="Yee E."/>
            <person name="Chapman M.H."/>
            <person name="Smith T.P."/>
            <person name="Bono J.L."/>
            <person name="Huynh S."/>
            <person name="Parker C.T."/>
            <person name="Vandamme P."/>
            <person name="Luong K."/>
            <person name="Korlach J."/>
        </authorList>
    </citation>
    <scope>NUCLEOTIDE SEQUENCE [LARGE SCALE GENOMIC DNA]</scope>
    <source>
        <strain evidence="8">RM3659</strain>
    </source>
</reference>
<comment type="subcellular location">
    <subcellularLocation>
        <location evidence="1 4">Bacterial flagellum basal body</location>
    </subcellularLocation>
</comment>
<evidence type="ECO:0000256" key="6">
    <source>
        <dbReference type="SAM" id="MobiDB-lite"/>
    </source>
</evidence>
<dbReference type="KEGG" id="cln:UPTC3659_1279"/>
<dbReference type="PANTHER" id="PTHR34653">
    <property type="match status" value="1"/>
</dbReference>
<keyword evidence="7" id="KW-0969">Cilium</keyword>
<dbReference type="EMBL" id="CP007775">
    <property type="protein sequence ID" value="AJD02112.1"/>
    <property type="molecule type" value="Genomic_DNA"/>
</dbReference>
<keyword evidence="7" id="KW-0282">Flagellum</keyword>
<keyword evidence="3 4" id="KW-0975">Bacterial flagellum</keyword>
<dbReference type="GO" id="GO:0003774">
    <property type="term" value="F:cytoskeletal motor activity"/>
    <property type="evidence" value="ECO:0007669"/>
    <property type="project" value="InterPro"/>
</dbReference>
<comment type="similarity">
    <text evidence="2 4">Belongs to the FliE family.</text>
</comment>
<dbReference type="GO" id="GO:0005198">
    <property type="term" value="F:structural molecule activity"/>
    <property type="evidence" value="ECO:0007669"/>
    <property type="project" value="UniProtKB-UniRule"/>
</dbReference>
<dbReference type="HOGENOM" id="CLU_147249_3_1_7"/>
<evidence type="ECO:0000256" key="5">
    <source>
        <dbReference type="NCBIfam" id="TIGR00205"/>
    </source>
</evidence>
<dbReference type="RefSeq" id="WP_039626589.1">
    <property type="nucleotide sequence ID" value="NZ_CP007775.1"/>
</dbReference>
<dbReference type="InterPro" id="IPR001624">
    <property type="entry name" value="FliE"/>
</dbReference>
<name>A0A0A8HWB3_CAMLA</name>
<evidence type="ECO:0000256" key="4">
    <source>
        <dbReference type="HAMAP-Rule" id="MF_00724"/>
    </source>
</evidence>
<accession>A0A0A8HWB3</accession>
<dbReference type="AlphaFoldDB" id="A0A0A8HWB3"/>
<dbReference type="Pfam" id="PF02049">
    <property type="entry name" value="FliE"/>
    <property type="match status" value="1"/>
</dbReference>
<dbReference type="HAMAP" id="MF_00724">
    <property type="entry name" value="FliE"/>
    <property type="match status" value="1"/>
</dbReference>
<dbReference type="GO" id="GO:0009425">
    <property type="term" value="C:bacterial-type flagellum basal body"/>
    <property type="evidence" value="ECO:0007669"/>
    <property type="project" value="UniProtKB-SubCell"/>
</dbReference>
<protein>
    <recommendedName>
        <fullName evidence="4 5">Flagellar hook-basal body complex protein FliE</fullName>
    </recommendedName>
</protein>
<dbReference type="PRINTS" id="PR01006">
    <property type="entry name" value="FLGHOOKFLIE"/>
</dbReference>
<gene>
    <name evidence="4 7" type="primary">fliE</name>
    <name evidence="7" type="ORF">UPTC3659_1279</name>
</gene>
<evidence type="ECO:0000313" key="8">
    <source>
        <dbReference type="Proteomes" id="UP000031130"/>
    </source>
</evidence>